<evidence type="ECO:0000259" key="3">
    <source>
        <dbReference type="PROSITE" id="PS51462"/>
    </source>
</evidence>
<reference evidence="4" key="1">
    <citation type="submission" date="2020-08" db="EMBL/GenBank/DDBJ databases">
        <title>Sulfitobacter aestuariivivens sp. nov., isolated from a tidal flat.</title>
        <authorList>
            <person name="Park S."/>
            <person name="Yoon J.-H."/>
        </authorList>
    </citation>
    <scope>NUCLEOTIDE SEQUENCE</scope>
    <source>
        <strain evidence="4">TSTF-M16</strain>
    </source>
</reference>
<dbReference type="InterPro" id="IPR015797">
    <property type="entry name" value="NUDIX_hydrolase-like_dom_sf"/>
</dbReference>
<dbReference type="PANTHER" id="PTHR43046">
    <property type="entry name" value="GDP-MANNOSE MANNOSYL HYDROLASE"/>
    <property type="match status" value="1"/>
</dbReference>
<dbReference type="GO" id="GO:0016787">
    <property type="term" value="F:hydrolase activity"/>
    <property type="evidence" value="ECO:0007669"/>
    <property type="project" value="UniProtKB-KW"/>
</dbReference>
<dbReference type="EMBL" id="JACTAG010000002">
    <property type="protein sequence ID" value="MBD3664346.1"/>
    <property type="molecule type" value="Genomic_DNA"/>
</dbReference>
<comment type="caution">
    <text evidence="4">The sequence shown here is derived from an EMBL/GenBank/DDBJ whole genome shotgun (WGS) entry which is preliminary data.</text>
</comment>
<keyword evidence="2" id="KW-0378">Hydrolase</keyword>
<dbReference type="PANTHER" id="PTHR43046:SF14">
    <property type="entry name" value="MUTT_NUDIX FAMILY PROTEIN"/>
    <property type="match status" value="1"/>
</dbReference>
<evidence type="ECO:0000256" key="2">
    <source>
        <dbReference type="ARBA" id="ARBA00022801"/>
    </source>
</evidence>
<dbReference type="InterPro" id="IPR000086">
    <property type="entry name" value="NUDIX_hydrolase_dom"/>
</dbReference>
<dbReference type="Gene3D" id="3.90.79.10">
    <property type="entry name" value="Nucleoside Triphosphate Pyrophosphohydrolase"/>
    <property type="match status" value="1"/>
</dbReference>
<proteinExistence type="predicted"/>
<dbReference type="AlphaFoldDB" id="A0A927HEX8"/>
<evidence type="ECO:0000256" key="1">
    <source>
        <dbReference type="ARBA" id="ARBA00001946"/>
    </source>
</evidence>
<evidence type="ECO:0000313" key="4">
    <source>
        <dbReference type="EMBL" id="MBD3664346.1"/>
    </source>
</evidence>
<dbReference type="RefSeq" id="WP_191075380.1">
    <property type="nucleotide sequence ID" value="NZ_JACTAG010000002.1"/>
</dbReference>
<accession>A0A927HEX8</accession>
<feature type="domain" description="Nudix hydrolase" evidence="3">
    <location>
        <begin position="5"/>
        <end position="137"/>
    </location>
</feature>
<name>A0A927HEX8_9RHOB</name>
<dbReference type="PROSITE" id="PS51462">
    <property type="entry name" value="NUDIX"/>
    <property type="match status" value="1"/>
</dbReference>
<gene>
    <name evidence="4" type="ORF">H9Q16_10465</name>
</gene>
<comment type="cofactor">
    <cofactor evidence="1">
        <name>Mg(2+)</name>
        <dbReference type="ChEBI" id="CHEBI:18420"/>
    </cofactor>
</comment>
<organism evidence="4 5">
    <name type="scientific">Sulfitobacter aestuariivivens</name>
    <dbReference type="NCBI Taxonomy" id="2766981"/>
    <lineage>
        <taxon>Bacteria</taxon>
        <taxon>Pseudomonadati</taxon>
        <taxon>Pseudomonadota</taxon>
        <taxon>Alphaproteobacteria</taxon>
        <taxon>Rhodobacterales</taxon>
        <taxon>Roseobacteraceae</taxon>
        <taxon>Sulfitobacter</taxon>
    </lineage>
</organism>
<dbReference type="SUPFAM" id="SSF55811">
    <property type="entry name" value="Nudix"/>
    <property type="match status" value="1"/>
</dbReference>
<protein>
    <submittedName>
        <fullName evidence="4">NUDIX domain-containing protein</fullName>
    </submittedName>
</protein>
<evidence type="ECO:0000313" key="5">
    <source>
        <dbReference type="Proteomes" id="UP000635142"/>
    </source>
</evidence>
<dbReference type="Proteomes" id="UP000635142">
    <property type="component" value="Unassembled WGS sequence"/>
</dbReference>
<dbReference type="Pfam" id="PF00293">
    <property type="entry name" value="NUDIX"/>
    <property type="match status" value="1"/>
</dbReference>
<sequence length="151" mass="16720">MGRKPPRIAVRAILVHAQKLLMVNAYADGRLGLMCAPGGGVEPGASLPDNLQREIHEETGLRVTVGAPCLVNEFHDPYGDFHQIDIYFRCTLQGSAKIDPAWQDAEAIVHDRRWVTRDELRTLPHKPDSLGAVAFDADTVISYDPLEPIVR</sequence>
<keyword evidence="5" id="KW-1185">Reference proteome</keyword>